<gene>
    <name evidence="3" type="ORF">E1262_15075</name>
</gene>
<feature type="transmembrane region" description="Helical" evidence="2">
    <location>
        <begin position="89"/>
        <end position="109"/>
    </location>
</feature>
<keyword evidence="2" id="KW-0812">Transmembrane</keyword>
<keyword evidence="2" id="KW-1133">Transmembrane helix</keyword>
<name>A0A4R5A915_9ACTN</name>
<sequence>MFDADHSFRLTVAGVVLLLGLGFIIAWLPARRRDPAGLSSRLLVTAGLIMGIADLGGLGSVLGFTLAAMGALITWEAQPAPEVPRPHRGGIVVAAVLAGLAALGTFEGWGSLTRVPPELRVVATLVVGVTGALATLAIADRARVRLRVAIRRRFAPVRPRPRVAHVEAGAAVSAVQEAAAGQAAMRKLTVAEAAPRNLAADEPAQPELRPRSASIAAQSPSRPSGVIRHRFAAPRLRTESSAPVPPAESAPSESTPGESAPAESAPAESAQPRGRRRVSRPSSEITVAGRSPAQLRDALTRRLAATRREAEPATETADSARPDIAEPPARPNTVEAPATETDAAPPAGPSRSKLELRRAVGRRLAASWPDRAQSEPGPRIGSAPEEPPPWAARIRAAFGRAGTTRPEPVDEPPPAAPLPVDTVAGEPTEPREDQGGPAWVRARDSLRRLTTSRLEQLGDQPLAAERWRSPSAAPPDDEGPRHDAQEVVPWARRDALQRLTVIRLERLDEEPEARTDTGRKRRNGTEPVLASRRPTSAGAPTGDVEKGEGAGPERTDTPARGSGAAVPGKSDERATSELAHDAGTSVSSWGGRLRDAVRGRFARPASDSARTESTRGDRDTAASGSEPSGAAKPAATPERPTAAVTVNGVKLPPPPPPPAARRTPVRVVGVPPGTPPPPPPPAD</sequence>
<dbReference type="EMBL" id="SMLB01000018">
    <property type="protein sequence ID" value="TDD68778.1"/>
    <property type="molecule type" value="Genomic_DNA"/>
</dbReference>
<feature type="region of interest" description="Disordered" evidence="1">
    <location>
        <begin position="504"/>
        <end position="683"/>
    </location>
</feature>
<proteinExistence type="predicted"/>
<feature type="transmembrane region" description="Helical" evidence="2">
    <location>
        <begin position="12"/>
        <end position="30"/>
    </location>
</feature>
<feature type="transmembrane region" description="Helical" evidence="2">
    <location>
        <begin position="121"/>
        <end position="139"/>
    </location>
</feature>
<comment type="caution">
    <text evidence="3">The sequence shown here is derived from an EMBL/GenBank/DDBJ whole genome shotgun (WGS) entry which is preliminary data.</text>
</comment>
<dbReference type="OrthoDB" id="5192280at2"/>
<keyword evidence="2" id="KW-0472">Membrane</keyword>
<feature type="transmembrane region" description="Helical" evidence="2">
    <location>
        <begin position="42"/>
        <end position="69"/>
    </location>
</feature>
<protein>
    <submittedName>
        <fullName evidence="3">Uncharacterized protein</fullName>
    </submittedName>
</protein>
<evidence type="ECO:0000313" key="4">
    <source>
        <dbReference type="Proteomes" id="UP000295217"/>
    </source>
</evidence>
<feature type="compositionally biased region" description="Low complexity" evidence="1">
    <location>
        <begin position="391"/>
        <end position="406"/>
    </location>
</feature>
<feature type="compositionally biased region" description="Basic and acidic residues" evidence="1">
    <location>
        <begin position="543"/>
        <end position="557"/>
    </location>
</feature>
<feature type="compositionally biased region" description="Low complexity" evidence="1">
    <location>
        <begin position="293"/>
        <end position="303"/>
    </location>
</feature>
<evidence type="ECO:0000256" key="1">
    <source>
        <dbReference type="SAM" id="MobiDB-lite"/>
    </source>
</evidence>
<dbReference type="RefSeq" id="WP_132103958.1">
    <property type="nucleotide sequence ID" value="NZ_SMLB01000018.1"/>
</dbReference>
<feature type="compositionally biased region" description="Basic and acidic residues" evidence="1">
    <location>
        <begin position="609"/>
        <end position="620"/>
    </location>
</feature>
<feature type="compositionally biased region" description="Low complexity" evidence="1">
    <location>
        <begin position="660"/>
        <end position="671"/>
    </location>
</feature>
<feature type="compositionally biased region" description="Low complexity" evidence="1">
    <location>
        <begin position="249"/>
        <end position="272"/>
    </location>
</feature>
<evidence type="ECO:0000313" key="3">
    <source>
        <dbReference type="EMBL" id="TDD68778.1"/>
    </source>
</evidence>
<feature type="compositionally biased region" description="Low complexity" evidence="1">
    <location>
        <begin position="335"/>
        <end position="345"/>
    </location>
</feature>
<organism evidence="3 4">
    <name type="scientific">Jiangella aurantiaca</name>
    <dbReference type="NCBI Taxonomy" id="2530373"/>
    <lineage>
        <taxon>Bacteria</taxon>
        <taxon>Bacillati</taxon>
        <taxon>Actinomycetota</taxon>
        <taxon>Actinomycetes</taxon>
        <taxon>Jiangellales</taxon>
        <taxon>Jiangellaceae</taxon>
        <taxon>Jiangella</taxon>
    </lineage>
</organism>
<feature type="compositionally biased region" description="Basic and acidic residues" evidence="1">
    <location>
        <begin position="478"/>
        <end position="489"/>
    </location>
</feature>
<dbReference type="Proteomes" id="UP000295217">
    <property type="component" value="Unassembled WGS sequence"/>
</dbReference>
<feature type="compositionally biased region" description="Pro residues" evidence="1">
    <location>
        <begin position="672"/>
        <end position="683"/>
    </location>
</feature>
<feature type="compositionally biased region" description="Basic and acidic residues" evidence="1">
    <location>
        <begin position="569"/>
        <end position="580"/>
    </location>
</feature>
<keyword evidence="4" id="KW-1185">Reference proteome</keyword>
<dbReference type="AlphaFoldDB" id="A0A4R5A915"/>
<accession>A0A4R5A915</accession>
<evidence type="ECO:0000256" key="2">
    <source>
        <dbReference type="SAM" id="Phobius"/>
    </source>
</evidence>
<feature type="region of interest" description="Disordered" evidence="1">
    <location>
        <begin position="200"/>
        <end position="489"/>
    </location>
</feature>
<reference evidence="3 4" key="1">
    <citation type="submission" date="2019-02" db="EMBL/GenBank/DDBJ databases">
        <title>Draft genome sequences of novel Actinobacteria.</title>
        <authorList>
            <person name="Sahin N."/>
            <person name="Ay H."/>
            <person name="Saygin H."/>
        </authorList>
    </citation>
    <scope>NUCLEOTIDE SEQUENCE [LARGE SCALE GENOMIC DNA]</scope>
    <source>
        <strain evidence="3 4">8K307</strain>
    </source>
</reference>